<evidence type="ECO:0000256" key="3">
    <source>
        <dbReference type="SAM" id="MobiDB-lite"/>
    </source>
</evidence>
<dbReference type="CDD" id="cd03349">
    <property type="entry name" value="LbH_XAT"/>
    <property type="match status" value="1"/>
</dbReference>
<dbReference type="PANTHER" id="PTHR43300:SF11">
    <property type="entry name" value="ACETYLTRANSFERASE RV3034C-RELATED"/>
    <property type="match status" value="1"/>
</dbReference>
<dbReference type="EMBL" id="JAAVJC010000065">
    <property type="protein sequence ID" value="NJQ15305.1"/>
    <property type="molecule type" value="Genomic_DNA"/>
</dbReference>
<dbReference type="Gene3D" id="2.160.10.10">
    <property type="entry name" value="Hexapeptide repeat proteins"/>
    <property type="match status" value="1"/>
</dbReference>
<evidence type="ECO:0000313" key="4">
    <source>
        <dbReference type="EMBL" id="NJQ15305.1"/>
    </source>
</evidence>
<evidence type="ECO:0000313" key="5">
    <source>
        <dbReference type="Proteomes" id="UP000727056"/>
    </source>
</evidence>
<gene>
    <name evidence="4" type="ORF">HCN52_10160</name>
</gene>
<protein>
    <submittedName>
        <fullName evidence="4">CatB-related O-acetyltransferase</fullName>
    </submittedName>
</protein>
<name>A0ABX1CBP5_9ACTN</name>
<dbReference type="InterPro" id="IPR018357">
    <property type="entry name" value="Hexapep_transf_CS"/>
</dbReference>
<feature type="region of interest" description="Disordered" evidence="3">
    <location>
        <begin position="1"/>
        <end position="84"/>
    </location>
</feature>
<dbReference type="Pfam" id="PF00132">
    <property type="entry name" value="Hexapep"/>
    <property type="match status" value="1"/>
</dbReference>
<accession>A0ABX1CBP5</accession>
<keyword evidence="1" id="KW-0808">Transferase</keyword>
<keyword evidence="2" id="KW-0677">Repeat</keyword>
<dbReference type="PROSITE" id="PS00101">
    <property type="entry name" value="HEXAPEP_TRANSFERASES"/>
    <property type="match status" value="1"/>
</dbReference>
<proteinExistence type="predicted"/>
<dbReference type="InterPro" id="IPR011004">
    <property type="entry name" value="Trimer_LpxA-like_sf"/>
</dbReference>
<keyword evidence="5" id="KW-1185">Reference proteome</keyword>
<evidence type="ECO:0000256" key="1">
    <source>
        <dbReference type="ARBA" id="ARBA00022679"/>
    </source>
</evidence>
<dbReference type="PANTHER" id="PTHR43300">
    <property type="entry name" value="ACETYLTRANSFERASE"/>
    <property type="match status" value="1"/>
</dbReference>
<comment type="caution">
    <text evidence="4">The sequence shown here is derived from an EMBL/GenBank/DDBJ whole genome shotgun (WGS) entry which is preliminary data.</text>
</comment>
<dbReference type="InterPro" id="IPR050179">
    <property type="entry name" value="Trans_hexapeptide_repeat"/>
</dbReference>
<dbReference type="SUPFAM" id="SSF51161">
    <property type="entry name" value="Trimeric LpxA-like enzymes"/>
    <property type="match status" value="1"/>
</dbReference>
<reference evidence="4 5" key="1">
    <citation type="submission" date="2020-03" db="EMBL/GenBank/DDBJ databases">
        <title>Draft genome of Streptomyces sp. ventii, isolated from the Axial Seamount in the Pacific Ocean, and resequencing of the two type strains Streptomyces lonarensis strain NCL 716 and Streptomyces bohaiensis strain 11A07.</title>
        <authorList>
            <person name="Loughran R.M."/>
            <person name="Pfannmuller K.M."/>
            <person name="Wasson B.J."/>
            <person name="Deadmond M.C."/>
            <person name="Paddock B.E."/>
            <person name="Koyack M.J."/>
            <person name="Gallegos D.A."/>
            <person name="Mitchell E.A."/>
            <person name="Ushijima B."/>
            <person name="Saw J.H."/>
            <person name="Mcphail K.L."/>
            <person name="Videau P."/>
        </authorList>
    </citation>
    <scope>NUCLEOTIDE SEQUENCE [LARGE SCALE GENOMIC DNA]</scope>
    <source>
        <strain evidence="4 5">11A07</strain>
    </source>
</reference>
<sequence>MPSGTVARSCRTPKPSHPRSPVRDPPLICAGGGFPPLPGSGRRGGAAGRGRRRPHPYPPVHAQSEAAVSAPDPDQPHPTTRPELTNVVFLKNQITSPLIEVGDFTYYDDEGRHRPFEEANVLYLFGPQRLVIGRFTAIGPGVTFLMPGGSHPMVGPSTYPFTMFGGEWAEATLDTFSAIEQAGDTRVGNDVWIGRGATIMPGVQIADGAVIGAHSVVTRDVGPYEIVAGNPARHIRTRFDADDVERLLWARWWDWPVAQITAHVGTIMAGTPSQVAALGPPGPAAADRS</sequence>
<evidence type="ECO:0000256" key="2">
    <source>
        <dbReference type="ARBA" id="ARBA00022737"/>
    </source>
</evidence>
<dbReference type="Proteomes" id="UP000727056">
    <property type="component" value="Unassembled WGS sequence"/>
</dbReference>
<dbReference type="InterPro" id="IPR001451">
    <property type="entry name" value="Hexapep"/>
</dbReference>
<organism evidence="4 5">
    <name type="scientific">Streptomyces bohaiensis</name>
    <dbReference type="NCBI Taxonomy" id="1431344"/>
    <lineage>
        <taxon>Bacteria</taxon>
        <taxon>Bacillati</taxon>
        <taxon>Actinomycetota</taxon>
        <taxon>Actinomycetes</taxon>
        <taxon>Kitasatosporales</taxon>
        <taxon>Streptomycetaceae</taxon>
        <taxon>Streptomyces</taxon>
    </lineage>
</organism>